<feature type="compositionally biased region" description="Low complexity" evidence="1">
    <location>
        <begin position="1016"/>
        <end position="1027"/>
    </location>
</feature>
<dbReference type="InterPro" id="IPR013761">
    <property type="entry name" value="SAM/pointed_sf"/>
</dbReference>
<feature type="compositionally biased region" description="Polar residues" evidence="1">
    <location>
        <begin position="724"/>
        <end position="736"/>
    </location>
</feature>
<feature type="compositionally biased region" description="Basic and acidic residues" evidence="1">
    <location>
        <begin position="839"/>
        <end position="853"/>
    </location>
</feature>
<accession>A0A0N1IF73</accession>
<dbReference type="PANTHER" id="PTHR21359">
    <property type="entry name" value="DUF5577 DOMAIN-CONTAINING PROTEIN"/>
    <property type="match status" value="1"/>
</dbReference>
<feature type="compositionally biased region" description="Polar residues" evidence="1">
    <location>
        <begin position="974"/>
        <end position="989"/>
    </location>
</feature>
<reference evidence="2 3" key="1">
    <citation type="journal article" date="2015" name="Nat. Commun.">
        <title>Outbred genome sequencing and CRISPR/Cas9 gene editing in butterflies.</title>
        <authorList>
            <person name="Li X."/>
            <person name="Fan D."/>
            <person name="Zhang W."/>
            <person name="Liu G."/>
            <person name="Zhang L."/>
            <person name="Zhao L."/>
            <person name="Fang X."/>
            <person name="Chen L."/>
            <person name="Dong Y."/>
            <person name="Chen Y."/>
            <person name="Ding Y."/>
            <person name="Zhao R."/>
            <person name="Feng M."/>
            <person name="Zhu Y."/>
            <person name="Feng Y."/>
            <person name="Jiang X."/>
            <person name="Zhu D."/>
            <person name="Xiang H."/>
            <person name="Feng X."/>
            <person name="Li S."/>
            <person name="Wang J."/>
            <person name="Zhang G."/>
            <person name="Kronforst M.R."/>
            <person name="Wang W."/>
        </authorList>
    </citation>
    <scope>NUCLEOTIDE SEQUENCE [LARGE SCALE GENOMIC DNA]</scope>
    <source>
        <strain evidence="2">Ya'a_city_454_Pm</strain>
        <tissue evidence="2">Whole body</tissue>
    </source>
</reference>
<feature type="region of interest" description="Disordered" evidence="1">
    <location>
        <begin position="675"/>
        <end position="742"/>
    </location>
</feature>
<gene>
    <name evidence="2" type="ORF">RR48_03168</name>
</gene>
<evidence type="ECO:0000313" key="2">
    <source>
        <dbReference type="EMBL" id="KPJ15378.1"/>
    </source>
</evidence>
<feature type="region of interest" description="Disordered" evidence="1">
    <location>
        <begin position="973"/>
        <end position="1038"/>
    </location>
</feature>
<evidence type="ECO:0000256" key="1">
    <source>
        <dbReference type="SAM" id="MobiDB-lite"/>
    </source>
</evidence>
<dbReference type="Pfam" id="PF18017">
    <property type="entry name" value="SAM_4"/>
    <property type="match status" value="1"/>
</dbReference>
<evidence type="ECO:0000313" key="3">
    <source>
        <dbReference type="Proteomes" id="UP000053240"/>
    </source>
</evidence>
<organism evidence="2 3">
    <name type="scientific">Papilio machaon</name>
    <name type="common">Old World swallowtail butterfly</name>
    <dbReference type="NCBI Taxonomy" id="76193"/>
    <lineage>
        <taxon>Eukaryota</taxon>
        <taxon>Metazoa</taxon>
        <taxon>Ecdysozoa</taxon>
        <taxon>Arthropoda</taxon>
        <taxon>Hexapoda</taxon>
        <taxon>Insecta</taxon>
        <taxon>Pterygota</taxon>
        <taxon>Neoptera</taxon>
        <taxon>Endopterygota</taxon>
        <taxon>Lepidoptera</taxon>
        <taxon>Glossata</taxon>
        <taxon>Ditrysia</taxon>
        <taxon>Papilionoidea</taxon>
        <taxon>Papilionidae</taxon>
        <taxon>Papilioninae</taxon>
        <taxon>Papilio</taxon>
    </lineage>
</organism>
<dbReference type="Proteomes" id="UP000053240">
    <property type="component" value="Unassembled WGS sequence"/>
</dbReference>
<dbReference type="InterPro" id="IPR040772">
    <property type="entry name" value="C19orf47_SAM"/>
</dbReference>
<feature type="compositionally biased region" description="Basic and acidic residues" evidence="1">
    <location>
        <begin position="995"/>
        <end position="1015"/>
    </location>
</feature>
<dbReference type="InParanoid" id="A0A0N1IF73"/>
<dbReference type="CDD" id="cd09531">
    <property type="entry name" value="SAM_CS047"/>
    <property type="match status" value="1"/>
</dbReference>
<proteinExistence type="predicted"/>
<feature type="region of interest" description="Disordered" evidence="1">
    <location>
        <begin position="800"/>
        <end position="900"/>
    </location>
</feature>
<dbReference type="Gene3D" id="1.10.150.50">
    <property type="entry name" value="Transcription Factor, Ets-1"/>
    <property type="match status" value="1"/>
</dbReference>
<feature type="compositionally biased region" description="Polar residues" evidence="1">
    <location>
        <begin position="567"/>
        <end position="584"/>
    </location>
</feature>
<dbReference type="InterPro" id="IPR039161">
    <property type="entry name" value="C19orf47-like"/>
</dbReference>
<feature type="compositionally biased region" description="Polar residues" evidence="1">
    <location>
        <begin position="815"/>
        <end position="824"/>
    </location>
</feature>
<feature type="region of interest" description="Disordered" evidence="1">
    <location>
        <begin position="567"/>
        <end position="599"/>
    </location>
</feature>
<dbReference type="EMBL" id="KQ460393">
    <property type="protein sequence ID" value="KPJ15378.1"/>
    <property type="molecule type" value="Genomic_DNA"/>
</dbReference>
<dbReference type="SUPFAM" id="SSF47769">
    <property type="entry name" value="SAM/Pointed domain"/>
    <property type="match status" value="1"/>
</dbReference>
<feature type="compositionally biased region" description="Polar residues" evidence="1">
    <location>
        <begin position="115"/>
        <end position="129"/>
    </location>
</feature>
<feature type="region of interest" description="Disordered" evidence="1">
    <location>
        <begin position="114"/>
        <end position="138"/>
    </location>
</feature>
<dbReference type="GO" id="GO:0005634">
    <property type="term" value="C:nucleus"/>
    <property type="evidence" value="ECO:0007669"/>
    <property type="project" value="TreeGrafter"/>
</dbReference>
<feature type="compositionally biased region" description="Basic residues" evidence="1">
    <location>
        <begin position="696"/>
        <end position="710"/>
    </location>
</feature>
<sequence>MESNLTSLWVNFFTAAGIPSDVGATYALTFTENRIQNDMLLDLNKEYLRDMGITRMGDVIAILRHAKQVHESTARDRVLSTTAVSVKVPVAAVTGRATVTQPSSPASRILEHYTRNPQVQETSPVNNSLPKRKSNEISDDDVEMKRARLIRFAPLAPQTTPVKDTGASSKQTVFARLGNSEAVKTVALKPVSKQIYSRLGSKSEQKDDEQVIPIPKDALKYEGILKGNPLVKKVFTVTATKNNVRKIAVGTMRADETPVSVKEKLALPKPKSVKFSSHVEYKEIEATKKANNLNNQVLAPKNPPVNVTKKVFAPKHTQVFNKPERRLSMPEGVGVKSSAAPAFLDPTTPIMRRKALLILACLALSETLGEPEKPKVNLVDNIANESGSRLYRHVPAGVYASAAPYAAYSYHAPGLATAPRDMQLVPVNRERVVIQNTNGFLTDSYGKFAETPQMVGFKTTLPQQFVRLQDLPLHLSQPLLSGTPGAQQGAQHFFAPTQFNVHGFQAPGSSPFARYAVPQHVVHNANTRNFASFPVQQNNFTPHPVVQQQPSSNKSVFVNLQSVEQQSNGPKFQRLQESPRNSAVAQEHKNSNFNNPQPLRVDKEQLQAAPAKVTTYVNGKKTVLSLETRPPLPLLDISLLEPLTFDNQLVPQVQHFLPRINEATYHSLHDYNANNKKQHKSGQLKPKSKESGVVRNKPKSKQNINKKKQPRPQYNENENDHQTPDITMNETPNASPEISYEIKSPNYKETYKEQVISYNKKMTSKPITYSYNKEEQSQPINYSYNKETRSEPIQYTYKKQVQSKPVHYSYEHNSRAPQQENQAHNKNREQDPKQLTYTSKDENKNEEQSDHVRAKQPVISIELPENSSEDDIPKQPQPPQNTYNIQRDQYSNAPQPPHQLVPEHRQVTHNQKNLQDESHIDNHEFPKSFMELVNSQIKHGHYHAGISKNNNHNNQLPAHRPNEHIRVDPEQHIHNQQPDRPQETQQSGGQHRKHHDDYVRNSHTYEKPKGGREFPEGNNNENQNRQPANEEEDKEENFERAYKNAAFGFPGYERNSEEIEKDIYNPEAYAIARENDNFDFEHAPFQQYYEESDKFPKETHSSYKDSRDKVKEDYFLGFTAAKPESINDRHINKQEYFEMYKQHKPENYFSAKRNENENEEHEKQNAKYSAIPYYYEPEEKPKQQFARYHAAAAPTVLYEFDYTKETPRDNTARDSQPFQRFKTKTQFVEPQFQYGFEPSSLPYLLDSELSPMASNVRLESEKPGARKKMYKENWYITKSSTSGSSNKS</sequence>
<keyword evidence="3" id="KW-1185">Reference proteome</keyword>
<feature type="compositionally biased region" description="Polar residues" evidence="1">
    <location>
        <begin position="880"/>
        <end position="893"/>
    </location>
</feature>
<dbReference type="PANTHER" id="PTHR21359:SF1">
    <property type="entry name" value="DUF5577 DOMAIN-CONTAINING PROTEIN"/>
    <property type="match status" value="1"/>
</dbReference>
<name>A0A0N1IF73_PAPMA</name>
<protein>
    <submittedName>
        <fullName evidence="2">Uncharacterized protein C19orf47-like</fullName>
    </submittedName>
</protein>